<dbReference type="PANTHER" id="PTHR48098:SF1">
    <property type="entry name" value="DIACYLGLYCEROL ACYLTRANSFERASE_MYCOLYLTRANSFERASE AG85A"/>
    <property type="match status" value="1"/>
</dbReference>
<evidence type="ECO:0000313" key="3">
    <source>
        <dbReference type="Proteomes" id="UP000240429"/>
    </source>
</evidence>
<dbReference type="InterPro" id="IPR029058">
    <property type="entry name" value="AB_hydrolase_fold"/>
</dbReference>
<comment type="caution">
    <text evidence="2">The sequence shown here is derived from an EMBL/GenBank/DDBJ whole genome shotgun (WGS) entry which is preliminary data.</text>
</comment>
<gene>
    <name evidence="2" type="ORF">C6Y14_42600</name>
</gene>
<feature type="signal peptide" evidence="1">
    <location>
        <begin position="1"/>
        <end position="30"/>
    </location>
</feature>
<dbReference type="GO" id="GO:0016747">
    <property type="term" value="F:acyltransferase activity, transferring groups other than amino-acyl groups"/>
    <property type="evidence" value="ECO:0007669"/>
    <property type="project" value="TreeGrafter"/>
</dbReference>
<feature type="chain" id="PRO_5038355558" evidence="1">
    <location>
        <begin position="31"/>
        <end position="339"/>
    </location>
</feature>
<sequence>MTRKRRCAALAVTTALLGTGVALTAPPTIAAPVSSAEAAAPVARTVAKAAATPTVVGERWLDARTVDLTIASPAVGASLPVRVVLPTGYAAQPDRTWPVLHLLQGAHDDYTSWTRETDVVDFLAGQDVLTVMPSSGPTGIPTDWWNYGSADAPDYETFQVDELMGVLQQRFRAGTKRAVAGVSTGGYGALAFAARHPGTFGAAASYSGILDTTALGMPTVLNAIVARELLLPLSLWGSYLLNRDNWNRHNPYALARALKGTGLYLSQGSGLPGGDFGNLEGALLEGTLWAQAHRFTAQLDALGIPAQVHFYSGGAHAWPNWRQEFKASWPTLAKGLGLS</sequence>
<evidence type="ECO:0000256" key="1">
    <source>
        <dbReference type="SAM" id="SignalP"/>
    </source>
</evidence>
<dbReference type="InterPro" id="IPR000801">
    <property type="entry name" value="Esterase-like"/>
</dbReference>
<dbReference type="Proteomes" id="UP000240429">
    <property type="component" value="Unassembled WGS sequence"/>
</dbReference>
<keyword evidence="3" id="KW-1185">Reference proteome</keyword>
<protein>
    <submittedName>
        <fullName evidence="2">Esterase</fullName>
    </submittedName>
</protein>
<evidence type="ECO:0000313" key="2">
    <source>
        <dbReference type="EMBL" id="PSM37408.1"/>
    </source>
</evidence>
<dbReference type="AlphaFoldDB" id="A0A2P8PTW1"/>
<dbReference type="Gene3D" id="3.40.50.1820">
    <property type="entry name" value="alpha/beta hydrolase"/>
    <property type="match status" value="1"/>
</dbReference>
<organism evidence="2 3">
    <name type="scientific">Streptomyces dioscori</name>
    <dbReference type="NCBI Taxonomy" id="2109333"/>
    <lineage>
        <taxon>Bacteria</taxon>
        <taxon>Bacillati</taxon>
        <taxon>Actinomycetota</taxon>
        <taxon>Actinomycetes</taxon>
        <taxon>Kitasatosporales</taxon>
        <taxon>Streptomycetaceae</taxon>
        <taxon>Streptomyces</taxon>
        <taxon>Streptomyces aurantiacus group</taxon>
    </lineage>
</organism>
<dbReference type="RefSeq" id="WP_107022315.1">
    <property type="nucleotide sequence ID" value="NZ_KZ679066.1"/>
</dbReference>
<dbReference type="Pfam" id="PF00756">
    <property type="entry name" value="Esterase"/>
    <property type="match status" value="1"/>
</dbReference>
<name>A0A2P8PTW1_9ACTN</name>
<dbReference type="PANTHER" id="PTHR48098">
    <property type="entry name" value="ENTEROCHELIN ESTERASE-RELATED"/>
    <property type="match status" value="1"/>
</dbReference>
<dbReference type="SUPFAM" id="SSF53474">
    <property type="entry name" value="alpha/beta-Hydrolases"/>
    <property type="match status" value="1"/>
</dbReference>
<dbReference type="OrthoDB" id="4527292at2"/>
<proteinExistence type="predicted"/>
<dbReference type="EMBL" id="PYBJ01000042">
    <property type="protein sequence ID" value="PSM37408.1"/>
    <property type="molecule type" value="Genomic_DNA"/>
</dbReference>
<reference evidence="2 3" key="1">
    <citation type="submission" date="2018-03" db="EMBL/GenBank/DDBJ databases">
        <title>Streptomyces dioscori sp. nov., a novel endophytic actinobacterium isolated from bulbil of Dioscorea bulbifera L.</title>
        <authorList>
            <person name="Zhikuan W."/>
        </authorList>
    </citation>
    <scope>NUCLEOTIDE SEQUENCE [LARGE SCALE GENOMIC DNA]</scope>
    <source>
        <strain evidence="2 3">A217</strain>
    </source>
</reference>
<accession>A0A2P8PTW1</accession>
<dbReference type="InterPro" id="IPR050583">
    <property type="entry name" value="Mycobacterial_A85_antigen"/>
</dbReference>
<keyword evidence="1" id="KW-0732">Signal</keyword>